<dbReference type="EMBL" id="CP118739">
    <property type="protein sequence ID" value="WEA57298.1"/>
    <property type="molecule type" value="Genomic_DNA"/>
</dbReference>
<organism evidence="1 2">
    <name type="scientific">Pediococcus pentosaceus</name>
    <dbReference type="NCBI Taxonomy" id="1255"/>
    <lineage>
        <taxon>Bacteria</taxon>
        <taxon>Bacillati</taxon>
        <taxon>Bacillota</taxon>
        <taxon>Bacilli</taxon>
        <taxon>Lactobacillales</taxon>
        <taxon>Lactobacillaceae</taxon>
        <taxon>Pediococcus</taxon>
    </lineage>
</organism>
<reference evidence="1 2" key="1">
    <citation type="submission" date="2023-02" db="EMBL/GenBank/DDBJ databases">
        <title>Comparative genomics and fermentation flavor characterization of five lactic acid bacteria reveal flavor biosynthesis metabolic pathways in fermented muskmelon puree.</title>
        <authorList>
            <person name="Yuan L."/>
            <person name="Li M."/>
            <person name="Xu X."/>
            <person name="Lao F."/>
            <person name="Wu J."/>
        </authorList>
    </citation>
    <scope>NUCLEOTIDE SEQUENCE [LARGE SCALE GENOMIC DNA]</scope>
    <source>
        <strain evidence="1 2">Ca-4</strain>
    </source>
</reference>
<dbReference type="Proteomes" id="UP001214131">
    <property type="component" value="Chromosome"/>
</dbReference>
<dbReference type="AlphaFoldDB" id="A0ABD7X697"/>
<gene>
    <name evidence="1" type="ORF">PWB86_08935</name>
</gene>
<dbReference type="RefSeq" id="WP_275000587.1">
    <property type="nucleotide sequence ID" value="NZ_CP118739.1"/>
</dbReference>
<proteinExistence type="predicted"/>
<accession>A0ABD7X697</accession>
<evidence type="ECO:0008006" key="3">
    <source>
        <dbReference type="Google" id="ProtNLM"/>
    </source>
</evidence>
<evidence type="ECO:0000313" key="2">
    <source>
        <dbReference type="Proteomes" id="UP001214131"/>
    </source>
</evidence>
<protein>
    <recommendedName>
        <fullName evidence="3">Phage protein</fullName>
    </recommendedName>
</protein>
<name>A0ABD7X697_PEDPE</name>
<evidence type="ECO:0000313" key="1">
    <source>
        <dbReference type="EMBL" id="WEA57298.1"/>
    </source>
</evidence>
<sequence length="64" mass="7522">MKYEYSNMNEPREIATTLEILNMKLQLAFQKQDTDVFNEALTELKQASEKVNNFKPVIKINVEE</sequence>